<keyword evidence="1" id="KW-0614">Plasmid</keyword>
<dbReference type="Proteomes" id="UP001445268">
    <property type="component" value="Plasmid unnamed2"/>
</dbReference>
<accession>A0ABZ3E9A9</accession>
<keyword evidence="2" id="KW-1185">Reference proteome</keyword>
<geneLocation type="plasmid" evidence="1 2">
    <name>unnamed2</name>
</geneLocation>
<dbReference type="RefSeq" id="WP_342632825.1">
    <property type="nucleotide sequence ID" value="NZ_CP152382.1"/>
</dbReference>
<sequence length="178" mass="20886">MIVSPSYRAKAEQLGQMSMLDDLERFLDELLNVDVDHPPSWRDEEVSLLKQKLLSFSLDQLNDSRLKAATRDEILYWIFDEMVEKGPSKPFSFQDCCHASDLDPEEMQSRLEHQVRRLEADLLDKNLQALQKRKTNTVKRVMEWINAESSDFFSFERCCRAAKANPDSVRDQLIRQFQ</sequence>
<name>A0ABZ3E9A9_9GAMM</name>
<dbReference type="EMBL" id="CP152382">
    <property type="protein sequence ID" value="XAF56277.1"/>
    <property type="molecule type" value="Genomic_DNA"/>
</dbReference>
<proteinExistence type="predicted"/>
<protein>
    <submittedName>
        <fullName evidence="1">Uncharacterized protein</fullName>
    </submittedName>
</protein>
<organism evidence="1 2">
    <name type="scientific">Marinobacter alkaliphilus</name>
    <dbReference type="NCBI Taxonomy" id="254719"/>
    <lineage>
        <taxon>Bacteria</taxon>
        <taxon>Pseudomonadati</taxon>
        <taxon>Pseudomonadota</taxon>
        <taxon>Gammaproteobacteria</taxon>
        <taxon>Pseudomonadales</taxon>
        <taxon>Marinobacteraceae</taxon>
        <taxon>Marinobacter</taxon>
    </lineage>
</organism>
<gene>
    <name evidence="1" type="ORF">AAGT77_20360</name>
</gene>
<evidence type="ECO:0000313" key="2">
    <source>
        <dbReference type="Proteomes" id="UP001445268"/>
    </source>
</evidence>
<reference evidence="1 2" key="1">
    <citation type="submission" date="2024-04" db="EMBL/GenBank/DDBJ databases">
        <title>Marinobacter sp. SBY-1.</title>
        <authorList>
            <person name="Pan C."/>
        </authorList>
    </citation>
    <scope>NUCLEOTIDE SEQUENCE [LARGE SCALE GENOMIC DNA]</scope>
    <source>
        <strain evidence="1 2">SBY-1</strain>
        <plasmid evidence="1 2">unnamed2</plasmid>
    </source>
</reference>
<evidence type="ECO:0000313" key="1">
    <source>
        <dbReference type="EMBL" id="XAF56277.1"/>
    </source>
</evidence>